<dbReference type="EMBL" id="JANPWB010000006">
    <property type="protein sequence ID" value="KAJ1181163.1"/>
    <property type="molecule type" value="Genomic_DNA"/>
</dbReference>
<name>A0AAV7TZY9_PLEWA</name>
<feature type="compositionally biased region" description="Basic and acidic residues" evidence="1">
    <location>
        <begin position="111"/>
        <end position="129"/>
    </location>
</feature>
<dbReference type="Proteomes" id="UP001066276">
    <property type="component" value="Chromosome 3_2"/>
</dbReference>
<comment type="caution">
    <text evidence="2">The sequence shown here is derived from an EMBL/GenBank/DDBJ whole genome shotgun (WGS) entry which is preliminary data.</text>
</comment>
<protein>
    <submittedName>
        <fullName evidence="2">Uncharacterized protein</fullName>
    </submittedName>
</protein>
<feature type="region of interest" description="Disordered" evidence="1">
    <location>
        <begin position="1"/>
        <end position="129"/>
    </location>
</feature>
<evidence type="ECO:0000256" key="1">
    <source>
        <dbReference type="SAM" id="MobiDB-lite"/>
    </source>
</evidence>
<dbReference type="AlphaFoldDB" id="A0AAV7TZY9"/>
<feature type="compositionally biased region" description="Basic and acidic residues" evidence="1">
    <location>
        <begin position="22"/>
        <end position="45"/>
    </location>
</feature>
<proteinExistence type="predicted"/>
<gene>
    <name evidence="2" type="ORF">NDU88_006373</name>
</gene>
<organism evidence="2 3">
    <name type="scientific">Pleurodeles waltl</name>
    <name type="common">Iberian ribbed newt</name>
    <dbReference type="NCBI Taxonomy" id="8319"/>
    <lineage>
        <taxon>Eukaryota</taxon>
        <taxon>Metazoa</taxon>
        <taxon>Chordata</taxon>
        <taxon>Craniata</taxon>
        <taxon>Vertebrata</taxon>
        <taxon>Euteleostomi</taxon>
        <taxon>Amphibia</taxon>
        <taxon>Batrachia</taxon>
        <taxon>Caudata</taxon>
        <taxon>Salamandroidea</taxon>
        <taxon>Salamandridae</taxon>
        <taxon>Pleurodelinae</taxon>
        <taxon>Pleurodeles</taxon>
    </lineage>
</organism>
<reference evidence="2" key="1">
    <citation type="journal article" date="2022" name="bioRxiv">
        <title>Sequencing and chromosome-scale assembly of the giantPleurodeles waltlgenome.</title>
        <authorList>
            <person name="Brown T."/>
            <person name="Elewa A."/>
            <person name="Iarovenko S."/>
            <person name="Subramanian E."/>
            <person name="Araus A.J."/>
            <person name="Petzold A."/>
            <person name="Susuki M."/>
            <person name="Suzuki K.-i.T."/>
            <person name="Hayashi T."/>
            <person name="Toyoda A."/>
            <person name="Oliveira C."/>
            <person name="Osipova E."/>
            <person name="Leigh N.D."/>
            <person name="Simon A."/>
            <person name="Yun M.H."/>
        </authorList>
    </citation>
    <scope>NUCLEOTIDE SEQUENCE</scope>
    <source>
        <strain evidence="2">20211129_DDA</strain>
        <tissue evidence="2">Liver</tissue>
    </source>
</reference>
<evidence type="ECO:0000313" key="3">
    <source>
        <dbReference type="Proteomes" id="UP001066276"/>
    </source>
</evidence>
<evidence type="ECO:0000313" key="2">
    <source>
        <dbReference type="EMBL" id="KAJ1181163.1"/>
    </source>
</evidence>
<feature type="compositionally biased region" description="Basic and acidic residues" evidence="1">
    <location>
        <begin position="82"/>
        <end position="104"/>
    </location>
</feature>
<keyword evidence="3" id="KW-1185">Reference proteome</keyword>
<sequence>MTEGKGADSEYPGARQKGQTRTFERDDRRSSRRREEPRENEEGKEPASGGRGGSYRTREVENILRGETCGGRRKIRSRGGQQKKDIVGSREDCQRKQQGREKQAKKPATLLKERGSHRYESTHEKNSTR</sequence>
<accession>A0AAV7TZY9</accession>